<dbReference type="InterPro" id="IPR022301">
    <property type="entry name" value="Integral_membrane_YjbE"/>
</dbReference>
<keyword evidence="5 6" id="KW-0472">Membrane</keyword>
<dbReference type="Proteomes" id="UP000824366">
    <property type="component" value="Chromosome"/>
</dbReference>
<keyword evidence="3 6" id="KW-0812">Transmembrane</keyword>
<reference evidence="7 8" key="1">
    <citation type="journal article" date="2021" name="Microbiol. Spectr.">
        <title>A Single Bacterium Capable of Oxidation and Reduction of Iron at Circumneutral pH.</title>
        <authorList>
            <person name="Kato S."/>
            <person name="Ohkuma M."/>
        </authorList>
    </citation>
    <scope>NUCLEOTIDE SEQUENCE [LARGE SCALE GENOMIC DNA]</scope>
    <source>
        <strain evidence="7 8">MIZ03</strain>
    </source>
</reference>
<evidence type="ECO:0000256" key="5">
    <source>
        <dbReference type="ARBA" id="ARBA00023136"/>
    </source>
</evidence>
<protein>
    <recommendedName>
        <fullName evidence="9">Integral membrane protein, YjbE family</fullName>
    </recommendedName>
</protein>
<feature type="transmembrane region" description="Helical" evidence="6">
    <location>
        <begin position="103"/>
        <end position="121"/>
    </location>
</feature>
<dbReference type="EMBL" id="AP024238">
    <property type="protein sequence ID" value="BCO29368.1"/>
    <property type="molecule type" value="Genomic_DNA"/>
</dbReference>
<keyword evidence="4 6" id="KW-1133">Transmembrane helix</keyword>
<evidence type="ECO:0000256" key="4">
    <source>
        <dbReference type="ARBA" id="ARBA00022989"/>
    </source>
</evidence>
<evidence type="ECO:0000313" key="8">
    <source>
        <dbReference type="Proteomes" id="UP000824366"/>
    </source>
</evidence>
<sequence length="241" mass="25288">MPDLTSSLFWISVLQIIAIDIMLGGDNAVVIALACRKLPPAQRNKGIFWGVIGAIGLRVVMIFFALQLLALPYLKIVGALLLLWIGIKLLLPEHDDEHGNIDGGTTLLAAIKTIIVADAVMSLDNVIAVAGASHGSMVLVTFGILVSIPVVVWGSKLVLTLMDRFPVVITLGAALLGWIAGGMLLTDPSVPPSVAASIPNANYVFAAAGALLVVVVGKWLASRRASIQAVELSSESTEPKN</sequence>
<comment type="similarity">
    <text evidence="2">Belongs to the TerC family.</text>
</comment>
<evidence type="ECO:0000256" key="2">
    <source>
        <dbReference type="ARBA" id="ARBA00007511"/>
    </source>
</evidence>
<feature type="transmembrane region" description="Helical" evidence="6">
    <location>
        <begin position="72"/>
        <end position="91"/>
    </location>
</feature>
<organism evidence="7 8">
    <name type="scientific">Rhodoferax lithotrophicus</name>
    <dbReference type="NCBI Taxonomy" id="2798804"/>
    <lineage>
        <taxon>Bacteria</taxon>
        <taxon>Pseudomonadati</taxon>
        <taxon>Pseudomonadota</taxon>
        <taxon>Betaproteobacteria</taxon>
        <taxon>Burkholderiales</taxon>
        <taxon>Comamonadaceae</taxon>
        <taxon>Rhodoferax</taxon>
    </lineage>
</organism>
<feature type="transmembrane region" description="Helical" evidence="6">
    <location>
        <begin position="12"/>
        <end position="35"/>
    </location>
</feature>
<proteinExistence type="inferred from homology"/>
<dbReference type="RefSeq" id="WP_223905354.1">
    <property type="nucleotide sequence ID" value="NZ_AP024238.1"/>
</dbReference>
<keyword evidence="8" id="KW-1185">Reference proteome</keyword>
<name>A0ABM7MSR1_9BURK</name>
<feature type="transmembrane region" description="Helical" evidence="6">
    <location>
        <begin position="203"/>
        <end position="221"/>
    </location>
</feature>
<evidence type="ECO:0000256" key="1">
    <source>
        <dbReference type="ARBA" id="ARBA00004141"/>
    </source>
</evidence>
<dbReference type="InterPro" id="IPR005496">
    <property type="entry name" value="Integral_membrane_TerC"/>
</dbReference>
<accession>A0ABM7MSR1</accession>
<evidence type="ECO:0008006" key="9">
    <source>
        <dbReference type="Google" id="ProtNLM"/>
    </source>
</evidence>
<evidence type="ECO:0000256" key="3">
    <source>
        <dbReference type="ARBA" id="ARBA00022692"/>
    </source>
</evidence>
<dbReference type="NCBIfam" id="TIGR03717">
    <property type="entry name" value="R_switched_YjbE"/>
    <property type="match status" value="1"/>
</dbReference>
<feature type="transmembrane region" description="Helical" evidence="6">
    <location>
        <begin position="127"/>
        <end position="153"/>
    </location>
</feature>
<dbReference type="PANTHER" id="PTHR30238">
    <property type="entry name" value="MEMBRANE BOUND PREDICTED REDOX MODULATOR"/>
    <property type="match status" value="1"/>
</dbReference>
<dbReference type="Pfam" id="PF03741">
    <property type="entry name" value="TerC"/>
    <property type="match status" value="1"/>
</dbReference>
<feature type="transmembrane region" description="Helical" evidence="6">
    <location>
        <begin position="165"/>
        <end position="183"/>
    </location>
</feature>
<evidence type="ECO:0000313" key="7">
    <source>
        <dbReference type="EMBL" id="BCO29368.1"/>
    </source>
</evidence>
<feature type="transmembrane region" description="Helical" evidence="6">
    <location>
        <begin position="47"/>
        <end position="66"/>
    </location>
</feature>
<gene>
    <name evidence="7" type="ORF">MIZ03_4291</name>
</gene>
<dbReference type="PANTHER" id="PTHR30238:SF4">
    <property type="entry name" value="SLL1022 PROTEIN"/>
    <property type="match status" value="1"/>
</dbReference>
<comment type="subcellular location">
    <subcellularLocation>
        <location evidence="1">Membrane</location>
        <topology evidence="1">Multi-pass membrane protein</topology>
    </subcellularLocation>
</comment>
<evidence type="ECO:0000256" key="6">
    <source>
        <dbReference type="SAM" id="Phobius"/>
    </source>
</evidence>